<gene>
    <name evidence="1" type="ORF">BT96DRAFT_564042</name>
</gene>
<dbReference type="Proteomes" id="UP000799118">
    <property type="component" value="Unassembled WGS sequence"/>
</dbReference>
<dbReference type="OrthoDB" id="433924at2759"/>
<accession>A0A6A4HUV2</accession>
<name>A0A6A4HUV2_9AGAR</name>
<dbReference type="EMBL" id="ML769437">
    <property type="protein sequence ID" value="KAE9402239.1"/>
    <property type="molecule type" value="Genomic_DNA"/>
</dbReference>
<evidence type="ECO:0000313" key="1">
    <source>
        <dbReference type="EMBL" id="KAE9402239.1"/>
    </source>
</evidence>
<proteinExistence type="predicted"/>
<dbReference type="AlphaFoldDB" id="A0A6A4HUV2"/>
<sequence length="112" mass="12403">MIASLRAIFVHVNSLNAGSGNIKDMPNLAGYRTLNDVRFFVYGSSDIVNPRFPNITEEIWHIGGILALTPSALLSDPLGVYETDPASRGTRYLGVLYLACLHWNGRYSHVPR</sequence>
<protein>
    <submittedName>
        <fullName evidence="1">Uncharacterized protein</fullName>
    </submittedName>
</protein>
<reference evidence="1" key="1">
    <citation type="journal article" date="2019" name="Environ. Microbiol.">
        <title>Fungal ecological strategies reflected in gene transcription - a case study of two litter decomposers.</title>
        <authorList>
            <person name="Barbi F."/>
            <person name="Kohler A."/>
            <person name="Barry K."/>
            <person name="Baskaran P."/>
            <person name="Daum C."/>
            <person name="Fauchery L."/>
            <person name="Ihrmark K."/>
            <person name="Kuo A."/>
            <person name="LaButti K."/>
            <person name="Lipzen A."/>
            <person name="Morin E."/>
            <person name="Grigoriev I.V."/>
            <person name="Henrissat B."/>
            <person name="Lindahl B."/>
            <person name="Martin F."/>
        </authorList>
    </citation>
    <scope>NUCLEOTIDE SEQUENCE</scope>
    <source>
        <strain evidence="1">JB14</strain>
    </source>
</reference>
<organism evidence="1 2">
    <name type="scientific">Gymnopus androsaceus JB14</name>
    <dbReference type="NCBI Taxonomy" id="1447944"/>
    <lineage>
        <taxon>Eukaryota</taxon>
        <taxon>Fungi</taxon>
        <taxon>Dikarya</taxon>
        <taxon>Basidiomycota</taxon>
        <taxon>Agaricomycotina</taxon>
        <taxon>Agaricomycetes</taxon>
        <taxon>Agaricomycetidae</taxon>
        <taxon>Agaricales</taxon>
        <taxon>Marasmiineae</taxon>
        <taxon>Omphalotaceae</taxon>
        <taxon>Gymnopus</taxon>
    </lineage>
</organism>
<keyword evidence="2" id="KW-1185">Reference proteome</keyword>
<evidence type="ECO:0000313" key="2">
    <source>
        <dbReference type="Proteomes" id="UP000799118"/>
    </source>
</evidence>